<dbReference type="SUPFAM" id="SSF46785">
    <property type="entry name" value="Winged helix' DNA-binding domain"/>
    <property type="match status" value="1"/>
</dbReference>
<dbReference type="PANTHER" id="PTHR46060">
    <property type="entry name" value="MARINER MOS1 TRANSPOSASE-LIKE PROTEIN"/>
    <property type="match status" value="1"/>
</dbReference>
<keyword evidence="2" id="KW-1185">Reference proteome</keyword>
<keyword evidence="1" id="KW-0238">DNA-binding</keyword>
<dbReference type="Proteomes" id="UP000325440">
    <property type="component" value="Unassembled WGS sequence"/>
</dbReference>
<dbReference type="Gene3D" id="3.30.420.10">
    <property type="entry name" value="Ribonuclease H-like superfamily/Ribonuclease H"/>
    <property type="match status" value="1"/>
</dbReference>
<sequence>MMMCDSDNESENNSSAHISVFEQRAYIKIETIRGKTVPEIHAALNEVCGTDTVDRSTVQRWHQRFRDGRISIDNNPRSGRPSTVTQDNTNAAILATLLDENRQITVREIENETGISKSSVHRILTEILQKRKIAARWVPHFLSPEQKDTRKDICRELLSRYENEKETFLDRIIAIDETWIRDFEPELKSQSNIWKGITSPRAKKVRRQQTKVKQMMIFAYDKLGIIVTDRVPIGSSVTGDYYKTFLAKKLRPEIRKKRPGMLQNGVSILLDNARPHIEAPVVAFLEKYGWERLKHPPYSPDLSPPDFDLFPKLKEPLKGIRFPNLDILNEEVSRRIRELNKDGVLCGIQALPKRWQSCIDKQGDYIEGL</sequence>
<dbReference type="Pfam" id="PF01359">
    <property type="entry name" value="Transposase_1"/>
    <property type="match status" value="1"/>
</dbReference>
<protein>
    <submittedName>
        <fullName evidence="1">Transposase, type 1,Winged helix-turn-helix DNA-binding domain,Transcription regulator IclR, N-terminal</fullName>
    </submittedName>
</protein>
<accession>A0A5E4MCT5</accession>
<name>A0A5E4MCT5_9HEMI</name>
<proteinExistence type="predicted"/>
<evidence type="ECO:0000313" key="1">
    <source>
        <dbReference type="EMBL" id="VVC29218.1"/>
    </source>
</evidence>
<gene>
    <name evidence="1" type="ORF">CINCED_3A013470</name>
</gene>
<dbReference type="PANTHER" id="PTHR46060:SF1">
    <property type="entry name" value="MARINER MOS1 TRANSPOSASE-LIKE PROTEIN"/>
    <property type="match status" value="1"/>
</dbReference>
<dbReference type="InterPro" id="IPR036397">
    <property type="entry name" value="RNaseH_sf"/>
</dbReference>
<dbReference type="InterPro" id="IPR001888">
    <property type="entry name" value="Transposase_1"/>
</dbReference>
<dbReference type="AlphaFoldDB" id="A0A5E4MCT5"/>
<dbReference type="OrthoDB" id="6613513at2759"/>
<dbReference type="InterPro" id="IPR052709">
    <property type="entry name" value="Transposase-MT_Hybrid"/>
</dbReference>
<reference evidence="1 2" key="1">
    <citation type="submission" date="2019-08" db="EMBL/GenBank/DDBJ databases">
        <authorList>
            <person name="Alioto T."/>
            <person name="Alioto T."/>
            <person name="Gomez Garrido J."/>
        </authorList>
    </citation>
    <scope>NUCLEOTIDE SEQUENCE [LARGE SCALE GENOMIC DNA]</scope>
</reference>
<organism evidence="1 2">
    <name type="scientific">Cinara cedri</name>
    <dbReference type="NCBI Taxonomy" id="506608"/>
    <lineage>
        <taxon>Eukaryota</taxon>
        <taxon>Metazoa</taxon>
        <taxon>Ecdysozoa</taxon>
        <taxon>Arthropoda</taxon>
        <taxon>Hexapoda</taxon>
        <taxon>Insecta</taxon>
        <taxon>Pterygota</taxon>
        <taxon>Neoptera</taxon>
        <taxon>Paraneoptera</taxon>
        <taxon>Hemiptera</taxon>
        <taxon>Sternorrhyncha</taxon>
        <taxon>Aphidomorpha</taxon>
        <taxon>Aphidoidea</taxon>
        <taxon>Aphididae</taxon>
        <taxon>Lachninae</taxon>
        <taxon>Cinara</taxon>
    </lineage>
</organism>
<dbReference type="Pfam" id="PF13565">
    <property type="entry name" value="HTH_32"/>
    <property type="match status" value="1"/>
</dbReference>
<dbReference type="Gene3D" id="1.10.10.10">
    <property type="entry name" value="Winged helix-like DNA-binding domain superfamily/Winged helix DNA-binding domain"/>
    <property type="match status" value="1"/>
</dbReference>
<dbReference type="EMBL" id="CABPRJ010000489">
    <property type="protein sequence ID" value="VVC29218.1"/>
    <property type="molecule type" value="Genomic_DNA"/>
</dbReference>
<dbReference type="InterPro" id="IPR036390">
    <property type="entry name" value="WH_DNA-bd_sf"/>
</dbReference>
<evidence type="ECO:0000313" key="2">
    <source>
        <dbReference type="Proteomes" id="UP000325440"/>
    </source>
</evidence>
<dbReference type="GO" id="GO:0003677">
    <property type="term" value="F:DNA binding"/>
    <property type="evidence" value="ECO:0007669"/>
    <property type="project" value="UniProtKB-KW"/>
</dbReference>
<dbReference type="Gene3D" id="1.10.10.1450">
    <property type="match status" value="1"/>
</dbReference>
<dbReference type="InterPro" id="IPR036388">
    <property type="entry name" value="WH-like_DNA-bd_sf"/>
</dbReference>